<dbReference type="Gene3D" id="2.120.10.30">
    <property type="entry name" value="TolB, C-terminal domain"/>
    <property type="match status" value="1"/>
</dbReference>
<feature type="signal peptide" evidence="1">
    <location>
        <begin position="1"/>
        <end position="20"/>
    </location>
</feature>
<gene>
    <name evidence="2" type="ORF">J1C55_03065</name>
</gene>
<name>A0ABS8EKL2_9FLAO</name>
<dbReference type="Pfam" id="PF07676">
    <property type="entry name" value="PD40"/>
    <property type="match status" value="2"/>
</dbReference>
<evidence type="ECO:0000256" key="1">
    <source>
        <dbReference type="SAM" id="SignalP"/>
    </source>
</evidence>
<evidence type="ECO:0000313" key="3">
    <source>
        <dbReference type="Proteomes" id="UP000778797"/>
    </source>
</evidence>
<dbReference type="RefSeq" id="WP_227476014.1">
    <property type="nucleotide sequence ID" value="NZ_JAFMPT010000003.1"/>
</dbReference>
<sequence>MKTNKFIFALFLLVSFVLSSQTDYTITNLEVNDKRPHFGLAISPNGKVLITSYKTNKSGRVIIDKGEPILSLYEGDISGSGEITNVKPLQIANTEDINQIVSATYSPDGKKLYVSTRYEKRKNKPKGKFKETNLHLEVAEYIDGKGWSNFKVLDFCLPKYSYAHPTISADGKQLYFIASIKGQGKQFTRGQSDIYKVEIDASGNYGEPENVGTNVNTYAKEMFPYISKDNVLYFASNRPNGIGNYDIYKSEMDANGKFKKAEVLPKPINSIASDICFVLTSSNTGYVTSKRKKGKGDDDIYYFVKE</sequence>
<keyword evidence="3" id="KW-1185">Reference proteome</keyword>
<dbReference type="SUPFAM" id="SSF82171">
    <property type="entry name" value="DPP6 N-terminal domain-like"/>
    <property type="match status" value="1"/>
</dbReference>
<evidence type="ECO:0000313" key="2">
    <source>
        <dbReference type="EMBL" id="MCC1483561.1"/>
    </source>
</evidence>
<dbReference type="InterPro" id="IPR011042">
    <property type="entry name" value="6-blade_b-propeller_TolB-like"/>
</dbReference>
<reference evidence="2" key="1">
    <citation type="submission" date="2021-03" db="EMBL/GenBank/DDBJ databases">
        <authorList>
            <person name="Ping X."/>
        </authorList>
    </citation>
    <scope>NUCLEOTIDE SEQUENCE</scope>
    <source>
        <strain evidence="2">E313</strain>
    </source>
</reference>
<reference evidence="2" key="2">
    <citation type="submission" date="2021-10" db="EMBL/GenBank/DDBJ databases">
        <title>Genome of Winogradskyella sp. E313.</title>
        <authorList>
            <person name="Zhou Y."/>
        </authorList>
    </citation>
    <scope>NUCLEOTIDE SEQUENCE</scope>
    <source>
        <strain evidence="2">E313</strain>
    </source>
</reference>
<proteinExistence type="predicted"/>
<keyword evidence="1" id="KW-0732">Signal</keyword>
<dbReference type="InterPro" id="IPR011659">
    <property type="entry name" value="WD40"/>
</dbReference>
<comment type="caution">
    <text evidence="2">The sequence shown here is derived from an EMBL/GenBank/DDBJ whole genome shotgun (WGS) entry which is preliminary data.</text>
</comment>
<organism evidence="2 3">
    <name type="scientific">Winogradskyella immobilis</name>
    <dbReference type="NCBI Taxonomy" id="2816852"/>
    <lineage>
        <taxon>Bacteria</taxon>
        <taxon>Pseudomonadati</taxon>
        <taxon>Bacteroidota</taxon>
        <taxon>Flavobacteriia</taxon>
        <taxon>Flavobacteriales</taxon>
        <taxon>Flavobacteriaceae</taxon>
        <taxon>Winogradskyella</taxon>
    </lineage>
</organism>
<protein>
    <submittedName>
        <fullName evidence="2">PD40 domain-containing protein</fullName>
    </submittedName>
</protein>
<dbReference type="Proteomes" id="UP000778797">
    <property type="component" value="Unassembled WGS sequence"/>
</dbReference>
<dbReference type="EMBL" id="JAFMPT010000003">
    <property type="protein sequence ID" value="MCC1483561.1"/>
    <property type="molecule type" value="Genomic_DNA"/>
</dbReference>
<feature type="chain" id="PRO_5046230152" evidence="1">
    <location>
        <begin position="21"/>
        <end position="306"/>
    </location>
</feature>
<accession>A0ABS8EKL2</accession>